<proteinExistence type="predicted"/>
<evidence type="ECO:0000313" key="2">
    <source>
        <dbReference type="EMBL" id="TVU00490.1"/>
    </source>
</evidence>
<dbReference type="Gene3D" id="1.20.1280.50">
    <property type="match status" value="1"/>
</dbReference>
<sequence>MFQHRYSAPSPPAVESTNPTTIDALGEDLLLEIFLRLPSLATLIRAALTCRAWRRAVASSPSFRRRFRELHQAPLLGVFADHERCTLPVFAPFYRRDWDVLAAIGRADFALTPLLDPEIPDDLAGDVPLRWFGHDCCDGYLILGNQDARILAAVNPLSRDKPTYIYFPSNTETTVTEVFVPGLHLLSSDEDPMTFRIVCLLHGQSRVRAMVFSSDAWDWCFHPWVEIQERTQPVDADECWLCSGTQANGFIYWVFETAKHVLILDTEMMEFSVLELPGHFTDQDGVIVGGTKDGARCIVYRTGLVVGVMIYGIDEDGEKRWIPGSTVQYEEQDDPPENNDVLDIMDVKDGFVYLATSKMVL</sequence>
<dbReference type="SUPFAM" id="SSF81383">
    <property type="entry name" value="F-box domain"/>
    <property type="match status" value="1"/>
</dbReference>
<dbReference type="EMBL" id="RWGY01000578">
    <property type="protein sequence ID" value="TVU00490.1"/>
    <property type="molecule type" value="Genomic_DNA"/>
</dbReference>
<feature type="domain" description="F-box" evidence="1">
    <location>
        <begin position="25"/>
        <end position="66"/>
    </location>
</feature>
<dbReference type="PANTHER" id="PTHR33207">
    <property type="entry name" value="F-BOX DOMAIN CONTAINING PROTEIN-RELATED"/>
    <property type="match status" value="1"/>
</dbReference>
<dbReference type="AlphaFoldDB" id="A0A5J9SNF5"/>
<organism evidence="2 3">
    <name type="scientific">Eragrostis curvula</name>
    <name type="common">weeping love grass</name>
    <dbReference type="NCBI Taxonomy" id="38414"/>
    <lineage>
        <taxon>Eukaryota</taxon>
        <taxon>Viridiplantae</taxon>
        <taxon>Streptophyta</taxon>
        <taxon>Embryophyta</taxon>
        <taxon>Tracheophyta</taxon>
        <taxon>Spermatophyta</taxon>
        <taxon>Magnoliopsida</taxon>
        <taxon>Liliopsida</taxon>
        <taxon>Poales</taxon>
        <taxon>Poaceae</taxon>
        <taxon>PACMAD clade</taxon>
        <taxon>Chloridoideae</taxon>
        <taxon>Eragrostideae</taxon>
        <taxon>Eragrostidinae</taxon>
        <taxon>Eragrostis</taxon>
    </lineage>
</organism>
<keyword evidence="3" id="KW-1185">Reference proteome</keyword>
<accession>A0A5J9SNF5</accession>
<comment type="caution">
    <text evidence="2">The sequence shown here is derived from an EMBL/GenBank/DDBJ whole genome shotgun (WGS) entry which is preliminary data.</text>
</comment>
<feature type="non-terminal residue" evidence="2">
    <location>
        <position position="1"/>
    </location>
</feature>
<evidence type="ECO:0000259" key="1">
    <source>
        <dbReference type="SMART" id="SM00256"/>
    </source>
</evidence>
<reference evidence="2 3" key="1">
    <citation type="journal article" date="2019" name="Sci. Rep.">
        <title>A high-quality genome of Eragrostis curvula grass provides insights into Poaceae evolution and supports new strategies to enhance forage quality.</title>
        <authorList>
            <person name="Carballo J."/>
            <person name="Santos B.A.C.M."/>
            <person name="Zappacosta D."/>
            <person name="Garbus I."/>
            <person name="Selva J.P."/>
            <person name="Gallo C.A."/>
            <person name="Diaz A."/>
            <person name="Albertini E."/>
            <person name="Caccamo M."/>
            <person name="Echenique V."/>
        </authorList>
    </citation>
    <scope>NUCLEOTIDE SEQUENCE [LARGE SCALE GENOMIC DNA]</scope>
    <source>
        <strain evidence="3">cv. Victoria</strain>
        <tissue evidence="2">Leaf</tissue>
    </source>
</reference>
<evidence type="ECO:0000313" key="3">
    <source>
        <dbReference type="Proteomes" id="UP000324897"/>
    </source>
</evidence>
<dbReference type="OrthoDB" id="721821at2759"/>
<dbReference type="Proteomes" id="UP000324897">
    <property type="component" value="Unassembled WGS sequence"/>
</dbReference>
<name>A0A5J9SNF5_9POAL</name>
<protein>
    <recommendedName>
        <fullName evidence="1">F-box domain-containing protein</fullName>
    </recommendedName>
</protein>
<dbReference type="InterPro" id="IPR036047">
    <property type="entry name" value="F-box-like_dom_sf"/>
</dbReference>
<dbReference type="Pfam" id="PF12937">
    <property type="entry name" value="F-box-like"/>
    <property type="match status" value="1"/>
</dbReference>
<dbReference type="InterPro" id="IPR001810">
    <property type="entry name" value="F-box_dom"/>
</dbReference>
<dbReference type="SMART" id="SM00256">
    <property type="entry name" value="FBOX"/>
    <property type="match status" value="1"/>
</dbReference>
<gene>
    <name evidence="2" type="ORF">EJB05_54072</name>
</gene>
<dbReference type="Gramene" id="TVU00490">
    <property type="protein sequence ID" value="TVU00490"/>
    <property type="gene ID" value="EJB05_54072"/>
</dbReference>